<dbReference type="PANTHER" id="PTHR21539">
    <property type="entry name" value="SAGA-ASSOCIATED FACTOR 29"/>
    <property type="match status" value="1"/>
</dbReference>
<protein>
    <submittedName>
        <fullName evidence="7">EOG090X0A1W</fullName>
    </submittedName>
</protein>
<dbReference type="AlphaFoldDB" id="A0A9N6ZFG7"/>
<dbReference type="FunFam" id="2.30.30.140:FF:000026">
    <property type="entry name" value="SAGA-associated factor 29 homolog"/>
    <property type="match status" value="1"/>
</dbReference>
<keyword evidence="3" id="KW-0175">Coiled coil</keyword>
<dbReference type="Gene3D" id="2.30.30.140">
    <property type="match status" value="2"/>
</dbReference>
<dbReference type="EMBL" id="OC986013">
    <property type="protein sequence ID" value="CAG4642668.1"/>
    <property type="molecule type" value="Genomic_DNA"/>
</dbReference>
<reference evidence="7" key="1">
    <citation type="submission" date="2021-04" db="EMBL/GenBank/DDBJ databases">
        <authorList>
            <person name="Cornetti L."/>
        </authorList>
    </citation>
    <scope>NUCLEOTIDE SEQUENCE</scope>
</reference>
<dbReference type="CDD" id="cd20393">
    <property type="entry name" value="Tudor_SGF29_rpt1"/>
    <property type="match status" value="1"/>
</dbReference>
<keyword evidence="5" id="KW-0539">Nucleus</keyword>
<dbReference type="PANTHER" id="PTHR21539:SF0">
    <property type="entry name" value="SAGA-ASSOCIATED FACTOR 29"/>
    <property type="match status" value="1"/>
</dbReference>
<evidence type="ECO:0000256" key="2">
    <source>
        <dbReference type="ARBA" id="ARBA00023015"/>
    </source>
</evidence>
<dbReference type="InterPro" id="IPR010750">
    <property type="entry name" value="SGF29_tudor-like_dom"/>
</dbReference>
<dbReference type="InterPro" id="IPR037802">
    <property type="entry name" value="SGF29"/>
</dbReference>
<dbReference type="InterPro" id="IPR047288">
    <property type="entry name" value="Tudor_SGF29_rpt1"/>
</dbReference>
<evidence type="ECO:0000256" key="4">
    <source>
        <dbReference type="ARBA" id="ARBA00023163"/>
    </source>
</evidence>
<comment type="subcellular location">
    <subcellularLocation>
        <location evidence="1">Nucleus</location>
    </subcellularLocation>
</comment>
<evidence type="ECO:0000259" key="6">
    <source>
        <dbReference type="PROSITE" id="PS51518"/>
    </source>
</evidence>
<dbReference type="CDD" id="cd20394">
    <property type="entry name" value="Tudor_SGF29_rpt2"/>
    <property type="match status" value="1"/>
</dbReference>
<dbReference type="PROSITE" id="PS51518">
    <property type="entry name" value="SGF29_C"/>
    <property type="match status" value="1"/>
</dbReference>
<feature type="domain" description="SGF29 C-terminal" evidence="6">
    <location>
        <begin position="148"/>
        <end position="288"/>
    </location>
</feature>
<dbReference type="GO" id="GO:0005634">
    <property type="term" value="C:nucleus"/>
    <property type="evidence" value="ECO:0007669"/>
    <property type="project" value="UniProtKB-SubCell"/>
</dbReference>
<dbReference type="Pfam" id="PF07039">
    <property type="entry name" value="SGF29_Tudor"/>
    <property type="match status" value="1"/>
</dbReference>
<sequence>MSGISLDNAAQQVQDRLKIIQKVIHQIQEEKYRNEANLTAIIKAHEKLHQEDKISPYNKSKLKSLYCSAVTDAEKEEELIRKALAKIYEIRVIRHERRIQAKQAGSKETIRRGALMKMLLTTAQTLPLWISKSGQPPPPLCGAVPAESSHVAKLGDIVAALVKSTDGDENWILAEVVQYMPSSGRYEVDDIDEEQKERHTLSRRRVIPLPLMRANPETDPEALFPKEATVMALYPQTTCFYKAIINQQPKAAQDEYQVLFEDSSYAEGFSPPLMVAQRYVIAIKEKKK</sequence>
<proteinExistence type="predicted"/>
<keyword evidence="2" id="KW-0805">Transcription regulation</keyword>
<evidence type="ECO:0000313" key="7">
    <source>
        <dbReference type="EMBL" id="CAG4642668.1"/>
    </source>
</evidence>
<evidence type="ECO:0000256" key="5">
    <source>
        <dbReference type="ARBA" id="ARBA00023242"/>
    </source>
</evidence>
<accession>A0A9N6ZFG7</accession>
<dbReference type="FunFam" id="2.30.30.140:FF:000029">
    <property type="entry name" value="SAGA-associated factor 29 homolog"/>
    <property type="match status" value="1"/>
</dbReference>
<dbReference type="GO" id="GO:0140672">
    <property type="term" value="C:ATAC complex"/>
    <property type="evidence" value="ECO:0007669"/>
    <property type="project" value="UniProtKB-ARBA"/>
</dbReference>
<gene>
    <name evidence="7" type="primary">EOG090X0A1W</name>
</gene>
<evidence type="ECO:0000256" key="3">
    <source>
        <dbReference type="ARBA" id="ARBA00023054"/>
    </source>
</evidence>
<evidence type="ECO:0000256" key="1">
    <source>
        <dbReference type="ARBA" id="ARBA00004123"/>
    </source>
</evidence>
<keyword evidence="4" id="KW-0804">Transcription</keyword>
<organism evidence="7">
    <name type="scientific">Evadne anonyx</name>
    <dbReference type="NCBI Taxonomy" id="141404"/>
    <lineage>
        <taxon>Eukaryota</taxon>
        <taxon>Metazoa</taxon>
        <taxon>Ecdysozoa</taxon>
        <taxon>Arthropoda</taxon>
        <taxon>Crustacea</taxon>
        <taxon>Branchiopoda</taxon>
        <taxon>Diplostraca</taxon>
        <taxon>Cladocera</taxon>
        <taxon>Onychopoda</taxon>
        <taxon>Podonidae</taxon>
        <taxon>Evadne</taxon>
    </lineage>
</organism>
<dbReference type="GO" id="GO:0000124">
    <property type="term" value="C:SAGA complex"/>
    <property type="evidence" value="ECO:0007669"/>
    <property type="project" value="InterPro"/>
</dbReference>
<dbReference type="InterPro" id="IPR047287">
    <property type="entry name" value="Tudor_SGF29_rpt2"/>
</dbReference>
<name>A0A9N6ZFG7_9CRUS</name>